<evidence type="ECO:0000313" key="1">
    <source>
        <dbReference type="EMBL" id="RBM03753.1"/>
    </source>
</evidence>
<comment type="caution">
    <text evidence="1">The sequence shown here is derived from an EMBL/GenBank/DDBJ whole genome shotgun (WGS) entry which is preliminary data.</text>
</comment>
<sequence length="188" mass="19728">MDTFIKGPSKRDVAGMKAAFGTVSAGDVVSVLYKTARFGNFLISGQAHATVLDDLMVGGLNAAAAKKTAKGSDGEESAVRQPDKDVRAFPAEFDGSFEPQAVEAADLTHGDLVVASFSQEPYGDFLVTGVVTEAENDHSYLMVGPWILHTAQGNAPRLLEVQLVSTAGTHVAPVPTRRGLVEVAELDG</sequence>
<reference evidence="1 2" key="1">
    <citation type="submission" date="2018-01" db="EMBL/GenBank/DDBJ databases">
        <title>Glutamicibacter soli strain NHPC-3 Whole genome sequence and assembly.</title>
        <authorList>
            <person name="Choudhury P."/>
            <person name="Gupta D."/>
            <person name="Sengupta K."/>
            <person name="Jawed A."/>
            <person name="Sultana N."/>
            <person name="Saha P."/>
        </authorList>
    </citation>
    <scope>NUCLEOTIDE SEQUENCE [LARGE SCALE GENOMIC DNA]</scope>
    <source>
        <strain evidence="1 2">NHPC-3</strain>
    </source>
</reference>
<evidence type="ECO:0000313" key="2">
    <source>
        <dbReference type="Proteomes" id="UP000252167"/>
    </source>
</evidence>
<proteinExistence type="predicted"/>
<name>A0A365YNY4_9MICC</name>
<protein>
    <submittedName>
        <fullName evidence="1">Uncharacterized protein</fullName>
    </submittedName>
</protein>
<dbReference type="RefSeq" id="WP_113606217.1">
    <property type="nucleotide sequence ID" value="NZ_POAF01000001.1"/>
</dbReference>
<keyword evidence="2" id="KW-1185">Reference proteome</keyword>
<dbReference type="Proteomes" id="UP000252167">
    <property type="component" value="Unassembled WGS sequence"/>
</dbReference>
<accession>A0A365YNY4</accession>
<gene>
    <name evidence="1" type="ORF">C1H84_00125</name>
</gene>
<dbReference type="EMBL" id="POAF01000001">
    <property type="protein sequence ID" value="RBM03753.1"/>
    <property type="molecule type" value="Genomic_DNA"/>
</dbReference>
<dbReference type="AlphaFoldDB" id="A0A365YNY4"/>
<organism evidence="1 2">
    <name type="scientific">Glutamicibacter soli</name>
    <dbReference type="NCBI Taxonomy" id="453836"/>
    <lineage>
        <taxon>Bacteria</taxon>
        <taxon>Bacillati</taxon>
        <taxon>Actinomycetota</taxon>
        <taxon>Actinomycetes</taxon>
        <taxon>Micrococcales</taxon>
        <taxon>Micrococcaceae</taxon>
        <taxon>Glutamicibacter</taxon>
    </lineage>
</organism>